<comment type="caution">
    <text evidence="2">The sequence shown here is derived from an EMBL/GenBank/DDBJ whole genome shotgun (WGS) entry which is preliminary data.</text>
</comment>
<evidence type="ECO:0000313" key="3">
    <source>
        <dbReference type="Proteomes" id="UP001151760"/>
    </source>
</evidence>
<organism evidence="2 3">
    <name type="scientific">Tanacetum coccineum</name>
    <dbReference type="NCBI Taxonomy" id="301880"/>
    <lineage>
        <taxon>Eukaryota</taxon>
        <taxon>Viridiplantae</taxon>
        <taxon>Streptophyta</taxon>
        <taxon>Embryophyta</taxon>
        <taxon>Tracheophyta</taxon>
        <taxon>Spermatophyta</taxon>
        <taxon>Magnoliopsida</taxon>
        <taxon>eudicotyledons</taxon>
        <taxon>Gunneridae</taxon>
        <taxon>Pentapetalae</taxon>
        <taxon>asterids</taxon>
        <taxon>campanulids</taxon>
        <taxon>Asterales</taxon>
        <taxon>Asteraceae</taxon>
        <taxon>Asteroideae</taxon>
        <taxon>Anthemideae</taxon>
        <taxon>Anthemidinae</taxon>
        <taxon>Tanacetum</taxon>
    </lineage>
</organism>
<name>A0ABQ5J4V9_9ASTR</name>
<feature type="region of interest" description="Disordered" evidence="1">
    <location>
        <begin position="222"/>
        <end position="256"/>
    </location>
</feature>
<dbReference type="EMBL" id="BQNB010021553">
    <property type="protein sequence ID" value="GJU07572.1"/>
    <property type="molecule type" value="Genomic_DNA"/>
</dbReference>
<gene>
    <name evidence="2" type="ORF">Tco_1124002</name>
</gene>
<keyword evidence="3" id="KW-1185">Reference proteome</keyword>
<reference evidence="2" key="1">
    <citation type="journal article" date="2022" name="Int. J. Mol. Sci.">
        <title>Draft Genome of Tanacetum Coccineum: Genomic Comparison of Closely Related Tanacetum-Family Plants.</title>
        <authorList>
            <person name="Yamashiro T."/>
            <person name="Shiraishi A."/>
            <person name="Nakayama K."/>
            <person name="Satake H."/>
        </authorList>
    </citation>
    <scope>NUCLEOTIDE SEQUENCE</scope>
</reference>
<sequence>MRKKFSLEQPKRSLSGEARYLTPLWVSGNEESREELRQTDSSNSKAIIDSEVKIDNSDYQHTQRMLQDKIRAVLKFLTFRKQRVIVQFWSPHVVGKRQLLTTIDQPFGLGVIEDQLLYRKDYILYIVDKDHDTEEDIMGVLRGLTKLCTYRKYSTGGHSINNISASSMSGMLGGLTKLCTYRKYSTGGHSINNISASSMEKRQQSIEAFTFAINQTVGRVKEALEKHQPPSPGGDWPTEKQQVGADDIASEILQTS</sequence>
<proteinExistence type="predicted"/>
<dbReference type="Proteomes" id="UP001151760">
    <property type="component" value="Unassembled WGS sequence"/>
</dbReference>
<accession>A0ABQ5J4V9</accession>
<evidence type="ECO:0000256" key="1">
    <source>
        <dbReference type="SAM" id="MobiDB-lite"/>
    </source>
</evidence>
<protein>
    <submittedName>
        <fullName evidence="2">Uncharacterized protein</fullName>
    </submittedName>
</protein>
<evidence type="ECO:0000313" key="2">
    <source>
        <dbReference type="EMBL" id="GJU07572.1"/>
    </source>
</evidence>
<reference evidence="2" key="2">
    <citation type="submission" date="2022-01" db="EMBL/GenBank/DDBJ databases">
        <authorList>
            <person name="Yamashiro T."/>
            <person name="Shiraishi A."/>
            <person name="Satake H."/>
            <person name="Nakayama K."/>
        </authorList>
    </citation>
    <scope>NUCLEOTIDE SEQUENCE</scope>
</reference>